<comment type="subcellular location">
    <subcellularLocation>
        <location evidence="1">Membrane</location>
        <topology evidence="1">Multi-pass membrane protein</topology>
    </subcellularLocation>
</comment>
<name>A0A974NQ85_PERPY</name>
<sequence length="371" mass="43812">MKPISLFQKNMPIKAVTVFFISNRFQVIFFLLVFPQYIAHSYMIWFIIALGILSQGNLYILSKWISSSYSTKGYAGFIELFGEWKVRILTAVALLPILVKLSVLTINFVSTTRYYIFPSVNPSWLIFVFLLMSMYVAIRGMENTIRFSIIAFFTVIWIILLFLPFYFPPNAAWINLFPLTHSWSQQTWKGILFIWATLSGPEYLICLIPWLKQDQKIVKYMTWANIVTVLELLIVLIASLLFYGHHYLLLIKYPYIEMTRYLQNPIFERIDIVLIAFYLFHLVFMVSILLLILYGAMRIIFKKVSKETTRKGFLITCVITTALIIFLNQFLWTNERQYKTWMNIEVVMSGFTYLFIPSFLVICSKIKRRRR</sequence>
<evidence type="ECO:0000256" key="8">
    <source>
        <dbReference type="SAM" id="Phobius"/>
    </source>
</evidence>
<dbReference type="GO" id="GO:0009847">
    <property type="term" value="P:spore germination"/>
    <property type="evidence" value="ECO:0007669"/>
    <property type="project" value="InterPro"/>
</dbReference>
<evidence type="ECO:0000256" key="4">
    <source>
        <dbReference type="ARBA" id="ARBA00022544"/>
    </source>
</evidence>
<evidence type="ECO:0000256" key="1">
    <source>
        <dbReference type="ARBA" id="ARBA00004141"/>
    </source>
</evidence>
<dbReference type="EMBL" id="CP068053">
    <property type="protein sequence ID" value="QQT01982.1"/>
    <property type="molecule type" value="Genomic_DNA"/>
</dbReference>
<feature type="transmembrane region" description="Helical" evidence="8">
    <location>
        <begin position="344"/>
        <end position="363"/>
    </location>
</feature>
<dbReference type="KEGG" id="ppsr:I6J18_09170"/>
<proteinExistence type="inferred from homology"/>
<feature type="transmembrane region" description="Helical" evidence="8">
    <location>
        <begin position="44"/>
        <end position="65"/>
    </location>
</feature>
<feature type="transmembrane region" description="Helical" evidence="8">
    <location>
        <begin position="86"/>
        <end position="109"/>
    </location>
</feature>
<dbReference type="RefSeq" id="WP_040376178.1">
    <property type="nucleotide sequence ID" value="NZ_CP068053.1"/>
</dbReference>
<dbReference type="Pfam" id="PF03845">
    <property type="entry name" value="Spore_permease"/>
    <property type="match status" value="1"/>
</dbReference>
<reference evidence="9 10" key="1">
    <citation type="submission" date="2021-01" db="EMBL/GenBank/DDBJ databases">
        <title>FDA dAtabase for Regulatory Grade micrObial Sequences (FDA-ARGOS): Supporting development and validation of Infectious Disease Dx tests.</title>
        <authorList>
            <person name="Nelson B."/>
            <person name="Plummer A."/>
            <person name="Tallon L."/>
            <person name="Sadzewicz L."/>
            <person name="Zhao X."/>
            <person name="Boylan J."/>
            <person name="Ott S."/>
            <person name="Bowen H."/>
            <person name="Vavikolanu K."/>
            <person name="Mehta A."/>
            <person name="Aluvathingal J."/>
            <person name="Nadendla S."/>
            <person name="Myers T."/>
            <person name="Yan Y."/>
            <person name="Sichtig H."/>
        </authorList>
    </citation>
    <scope>NUCLEOTIDE SEQUENCE [LARGE SCALE GENOMIC DNA]</scope>
    <source>
        <strain evidence="9 10">FDAARGOS_1161</strain>
    </source>
</reference>
<keyword evidence="10" id="KW-1185">Reference proteome</keyword>
<keyword evidence="5 8" id="KW-0812">Transmembrane</keyword>
<comment type="similarity">
    <text evidence="2">Belongs to the amino acid-polyamine-organocation (APC) superfamily. Spore germination protein (SGP) (TC 2.A.3.9) family.</text>
</comment>
<evidence type="ECO:0000313" key="9">
    <source>
        <dbReference type="EMBL" id="QQT01982.1"/>
    </source>
</evidence>
<feature type="transmembrane region" description="Helical" evidence="8">
    <location>
        <begin position="115"/>
        <end position="138"/>
    </location>
</feature>
<feature type="transmembrane region" description="Helical" evidence="8">
    <location>
        <begin position="145"/>
        <end position="167"/>
    </location>
</feature>
<evidence type="ECO:0000256" key="3">
    <source>
        <dbReference type="ARBA" id="ARBA00022448"/>
    </source>
</evidence>
<keyword evidence="3" id="KW-0813">Transport</keyword>
<evidence type="ECO:0000256" key="2">
    <source>
        <dbReference type="ARBA" id="ARBA00007998"/>
    </source>
</evidence>
<dbReference type="InterPro" id="IPR004761">
    <property type="entry name" value="Spore_GerAB"/>
</dbReference>
<dbReference type="PANTHER" id="PTHR34975:SF2">
    <property type="entry name" value="SPORE GERMINATION PROTEIN A2"/>
    <property type="match status" value="1"/>
</dbReference>
<dbReference type="AlphaFoldDB" id="A0A974NQ85"/>
<dbReference type="Proteomes" id="UP000595254">
    <property type="component" value="Chromosome"/>
</dbReference>
<feature type="transmembrane region" description="Helical" evidence="8">
    <location>
        <begin position="12"/>
        <end position="38"/>
    </location>
</feature>
<feature type="transmembrane region" description="Helical" evidence="8">
    <location>
        <begin position="313"/>
        <end position="332"/>
    </location>
</feature>
<evidence type="ECO:0000256" key="6">
    <source>
        <dbReference type="ARBA" id="ARBA00022989"/>
    </source>
</evidence>
<dbReference type="GO" id="GO:0016020">
    <property type="term" value="C:membrane"/>
    <property type="evidence" value="ECO:0007669"/>
    <property type="project" value="UniProtKB-SubCell"/>
</dbReference>
<keyword evidence="4" id="KW-0309">Germination</keyword>
<feature type="transmembrane region" description="Helical" evidence="8">
    <location>
        <begin position="223"/>
        <end position="243"/>
    </location>
</feature>
<evidence type="ECO:0000256" key="7">
    <source>
        <dbReference type="ARBA" id="ARBA00023136"/>
    </source>
</evidence>
<gene>
    <name evidence="9" type="ORF">I6J18_09170</name>
</gene>
<accession>A0A974NQ85</accession>
<organism evidence="9 10">
    <name type="scientific">Peribacillus psychrosaccharolyticus</name>
    <name type="common">Bacillus psychrosaccharolyticus</name>
    <dbReference type="NCBI Taxonomy" id="1407"/>
    <lineage>
        <taxon>Bacteria</taxon>
        <taxon>Bacillati</taxon>
        <taxon>Bacillota</taxon>
        <taxon>Bacilli</taxon>
        <taxon>Bacillales</taxon>
        <taxon>Bacillaceae</taxon>
        <taxon>Peribacillus</taxon>
    </lineage>
</organism>
<evidence type="ECO:0000256" key="5">
    <source>
        <dbReference type="ARBA" id="ARBA00022692"/>
    </source>
</evidence>
<protein>
    <submittedName>
        <fullName evidence="9">GerAB/ArcD/ProY family transporter</fullName>
    </submittedName>
</protein>
<keyword evidence="7 8" id="KW-0472">Membrane</keyword>
<keyword evidence="6 8" id="KW-1133">Transmembrane helix</keyword>
<feature type="transmembrane region" description="Helical" evidence="8">
    <location>
        <begin position="272"/>
        <end position="301"/>
    </location>
</feature>
<evidence type="ECO:0000313" key="10">
    <source>
        <dbReference type="Proteomes" id="UP000595254"/>
    </source>
</evidence>
<dbReference type="PANTHER" id="PTHR34975">
    <property type="entry name" value="SPORE GERMINATION PROTEIN A2"/>
    <property type="match status" value="1"/>
</dbReference>
<feature type="transmembrane region" description="Helical" evidence="8">
    <location>
        <begin position="187"/>
        <end position="211"/>
    </location>
</feature>